<protein>
    <recommendedName>
        <fullName evidence="6">Stress up-regulated Nod 19</fullName>
    </recommendedName>
</protein>
<feature type="chain" id="PRO_5042333761" description="Stress up-regulated Nod 19" evidence="1">
    <location>
        <begin position="31"/>
        <end position="455"/>
    </location>
</feature>
<dbReference type="AlphaFoldDB" id="A0A176W373"/>
<evidence type="ECO:0008006" key="6">
    <source>
        <dbReference type="Google" id="ProtNLM"/>
    </source>
</evidence>
<evidence type="ECO:0000313" key="4">
    <source>
        <dbReference type="Proteomes" id="UP000077202"/>
    </source>
</evidence>
<evidence type="ECO:0000313" key="2">
    <source>
        <dbReference type="EMBL" id="BBM99968.1"/>
    </source>
</evidence>
<evidence type="ECO:0000256" key="1">
    <source>
        <dbReference type="SAM" id="SignalP"/>
    </source>
</evidence>
<reference evidence="5" key="3">
    <citation type="journal article" date="2020" name="Curr. Biol.">
        <title>Chromatin organization in early land plants reveals an ancestral association between H3K27me3, transposons, and constitutive heterochromatin.</title>
        <authorList>
            <person name="Montgomery S.A."/>
            <person name="Tanizawa Y."/>
            <person name="Galik B."/>
            <person name="Wang N."/>
            <person name="Ito T."/>
            <person name="Mochizuki T."/>
            <person name="Akimcheva S."/>
            <person name="Bowman J.L."/>
            <person name="Cognat V."/>
            <person name="Marechal-Drouard L."/>
            <person name="Ekker H."/>
            <person name="Hong S.F."/>
            <person name="Kohchi T."/>
            <person name="Lin S.S."/>
            <person name="Liu L.D."/>
            <person name="Nakamura Y."/>
            <person name="Valeeva L.R."/>
            <person name="Shakirov E.V."/>
            <person name="Shippen D.E."/>
            <person name="Wei W.L."/>
            <person name="Yagura M."/>
            <person name="Yamaoka S."/>
            <person name="Yamato K.T."/>
            <person name="Liu C."/>
            <person name="Berger F."/>
        </authorList>
    </citation>
    <scope>NUCLEOTIDE SEQUENCE [LARGE SCALE GENOMIC DNA]</scope>
    <source>
        <strain evidence="5">Tak-1</strain>
    </source>
</reference>
<dbReference type="EMBL" id="AP019866">
    <property type="protein sequence ID" value="BBM99968.1"/>
    <property type="molecule type" value="Genomic_DNA"/>
</dbReference>
<dbReference type="PANTHER" id="PTHR33390:SF1">
    <property type="entry name" value="STRESS UP-REGULATED NOD 19 PROTEIN"/>
    <property type="match status" value="1"/>
</dbReference>
<dbReference type="Proteomes" id="UP000077202">
    <property type="component" value="Unassembled WGS sequence"/>
</dbReference>
<name>A0A176W373_MARPO</name>
<evidence type="ECO:0000313" key="3">
    <source>
        <dbReference type="EMBL" id="OAE27494.1"/>
    </source>
</evidence>
<gene>
    <name evidence="3" type="ORF">AXG93_3911s1770</name>
    <name evidence="2" type="ORF">Mp_1g25250</name>
</gene>
<organism evidence="3 4">
    <name type="scientific">Marchantia polymorpha subsp. ruderalis</name>
    <dbReference type="NCBI Taxonomy" id="1480154"/>
    <lineage>
        <taxon>Eukaryota</taxon>
        <taxon>Viridiplantae</taxon>
        <taxon>Streptophyta</taxon>
        <taxon>Embryophyta</taxon>
        <taxon>Marchantiophyta</taxon>
        <taxon>Marchantiopsida</taxon>
        <taxon>Marchantiidae</taxon>
        <taxon>Marchantiales</taxon>
        <taxon>Marchantiaceae</taxon>
        <taxon>Marchantia</taxon>
    </lineage>
</organism>
<evidence type="ECO:0000313" key="5">
    <source>
        <dbReference type="Proteomes" id="UP001162541"/>
    </source>
</evidence>
<dbReference type="InterPro" id="IPR011692">
    <property type="entry name" value="Stress_up-reg_Nod19"/>
</dbReference>
<dbReference type="EMBL" id="LVLJ01001899">
    <property type="protein sequence ID" value="OAE27494.1"/>
    <property type="molecule type" value="Genomic_DNA"/>
</dbReference>
<proteinExistence type="predicted"/>
<keyword evidence="4" id="KW-1185">Reference proteome</keyword>
<sequence length="455" mass="50705">MWTVQRRRERATLVVALLVCCAGAILEVEGGEKVYTKSFFSPVFESSPGNVFDPHQNVEFPEGHLALRTFTCEVVDADTGEPIPLSELYVHHWFLHKFGVKKGFKALLSSAPLPAPHLPRRYATHYLRKPLHRMAFRPEAQPVQGRLKRRQVCADDEDDLGDDPFAAGAESRNIELSFPAPYGIVTGDMSEYEEGYEEAWYLNLHTIDLRGVVDPRGCFECRCDLYNVTVDVDGHPLPDDYKGGLRCCHHLTNCALKPGVQAKPRRAQFKYTMSWVDYDESVRPVRSYFLDATDSRASVYDRPECKGEYDIPKCTNGTTHEECIHTLQSVEGLPMGGDLIFAVLHQHSGGLGGSLFNEAGEKLCESLPIYGQGDEAGNEAGNEAGFVVGMTFCNPKPGSVNIRTMEALRFESNYSNILNRTGVMGIMKLYVAQTVAEEMEPLAVRDIEQVVNSAE</sequence>
<dbReference type="Pfam" id="PF07712">
    <property type="entry name" value="SURNod19"/>
    <property type="match status" value="1"/>
</dbReference>
<reference evidence="2" key="2">
    <citation type="journal article" date="2019" name="Curr. Biol.">
        <title>Chromatin organization in early land plants reveals an ancestral association between H3K27me3, transposons, and constitutive heterochromatin.</title>
        <authorList>
            <person name="Montgomery S.A."/>
            <person name="Tanizawa Y."/>
            <person name="Galik B."/>
            <person name="Wang N."/>
            <person name="Ito T."/>
            <person name="Mochizuki T."/>
            <person name="Akimcheva S."/>
            <person name="Bowman J."/>
            <person name="Cognat V."/>
            <person name="Drouard L."/>
            <person name="Ekker H."/>
            <person name="Houng S."/>
            <person name="Kohchi T."/>
            <person name="Lin S."/>
            <person name="Liu L.D."/>
            <person name="Nakamura Y."/>
            <person name="Valeeva L.R."/>
            <person name="Shakirov E.V."/>
            <person name="Shippen D.E."/>
            <person name="Wei W."/>
            <person name="Yagura M."/>
            <person name="Yamaoka S."/>
            <person name="Yamato K.T."/>
            <person name="Liu C."/>
            <person name="Berger F."/>
        </authorList>
    </citation>
    <scope>NUCLEOTIDE SEQUENCE [LARGE SCALE GENOMIC DNA]</scope>
    <source>
        <strain evidence="2">Tak-1</strain>
    </source>
</reference>
<accession>A0A176W373</accession>
<reference evidence="3 4" key="1">
    <citation type="submission" date="2016-03" db="EMBL/GenBank/DDBJ databases">
        <title>Mechanisms controlling the formation of the plant cell surface in tip-growing cells are functionally conserved among land plants.</title>
        <authorList>
            <person name="Honkanen S."/>
            <person name="Jones V.A."/>
            <person name="Morieri G."/>
            <person name="Champion C."/>
            <person name="Hetherington A.J."/>
            <person name="Kelly S."/>
            <person name="Saint-Marcoux D."/>
            <person name="Proust H."/>
            <person name="Prescott H."/>
            <person name="Dolan L."/>
        </authorList>
    </citation>
    <scope>NUCLEOTIDE SEQUENCE [LARGE SCALE GENOMIC DNA]</scope>
    <source>
        <strain evidence="4">cv. Tak-1 and cv. Tak-2</strain>
        <tissue evidence="3">Whole gametophyte</tissue>
    </source>
</reference>
<feature type="signal peptide" evidence="1">
    <location>
        <begin position="1"/>
        <end position="30"/>
    </location>
</feature>
<dbReference type="Proteomes" id="UP001162541">
    <property type="component" value="Chromosome 1"/>
</dbReference>
<keyword evidence="1" id="KW-0732">Signal</keyword>
<dbReference type="PANTHER" id="PTHR33390">
    <property type="entry name" value="STRESS UP-REGULATED NOD 19 PROTEIN"/>
    <property type="match status" value="1"/>
</dbReference>